<dbReference type="EMBL" id="BAAABY010000008">
    <property type="protein sequence ID" value="GAA0447052.1"/>
    <property type="molecule type" value="Genomic_DNA"/>
</dbReference>
<reference evidence="2 3" key="1">
    <citation type="journal article" date="2019" name="Int. J. Syst. Evol. Microbiol.">
        <title>The Global Catalogue of Microorganisms (GCM) 10K type strain sequencing project: providing services to taxonomists for standard genome sequencing and annotation.</title>
        <authorList>
            <consortium name="The Broad Institute Genomics Platform"/>
            <consortium name="The Broad Institute Genome Sequencing Center for Infectious Disease"/>
            <person name="Wu L."/>
            <person name="Ma J."/>
        </authorList>
    </citation>
    <scope>NUCLEOTIDE SEQUENCE [LARGE SCALE GENOMIC DNA]</scope>
    <source>
        <strain evidence="2 3">JCM 4805</strain>
    </source>
</reference>
<sequence>MAVRTIRRGSTGRPYEPYGEHAFARTNRTGGTRTRGNSLPWEDHGTGMDNRLPVGHRAGEDARRGEALLLTNKTRSKW</sequence>
<name>A0ABN0ZGM6_9ACTN</name>
<keyword evidence="3" id="KW-1185">Reference proteome</keyword>
<feature type="region of interest" description="Disordered" evidence="1">
    <location>
        <begin position="1"/>
        <end position="78"/>
    </location>
</feature>
<feature type="compositionally biased region" description="Basic and acidic residues" evidence="1">
    <location>
        <begin position="57"/>
        <end position="66"/>
    </location>
</feature>
<feature type="compositionally biased region" description="Low complexity" evidence="1">
    <location>
        <begin position="25"/>
        <end position="37"/>
    </location>
</feature>
<evidence type="ECO:0000313" key="2">
    <source>
        <dbReference type="EMBL" id="GAA0447052.1"/>
    </source>
</evidence>
<evidence type="ECO:0000256" key="1">
    <source>
        <dbReference type="SAM" id="MobiDB-lite"/>
    </source>
</evidence>
<comment type="caution">
    <text evidence="2">The sequence shown here is derived from an EMBL/GenBank/DDBJ whole genome shotgun (WGS) entry which is preliminary data.</text>
</comment>
<dbReference type="Proteomes" id="UP001500909">
    <property type="component" value="Unassembled WGS sequence"/>
</dbReference>
<gene>
    <name evidence="2" type="ORF">GCM10010361_08740</name>
</gene>
<evidence type="ECO:0000313" key="3">
    <source>
        <dbReference type="Proteomes" id="UP001500909"/>
    </source>
</evidence>
<proteinExistence type="predicted"/>
<organism evidence="2 3">
    <name type="scientific">Streptomyces olivaceiscleroticus</name>
    <dbReference type="NCBI Taxonomy" id="68245"/>
    <lineage>
        <taxon>Bacteria</taxon>
        <taxon>Bacillati</taxon>
        <taxon>Actinomycetota</taxon>
        <taxon>Actinomycetes</taxon>
        <taxon>Kitasatosporales</taxon>
        <taxon>Streptomycetaceae</taxon>
        <taxon>Streptomyces</taxon>
    </lineage>
</organism>
<protein>
    <submittedName>
        <fullName evidence="2">Uncharacterized protein</fullName>
    </submittedName>
</protein>
<accession>A0ABN0ZGM6</accession>